<reference evidence="1 2" key="1">
    <citation type="submission" date="2019-11" db="EMBL/GenBank/DDBJ databases">
        <title>Whole genome sequence of Oryza granulata.</title>
        <authorList>
            <person name="Li W."/>
        </authorList>
    </citation>
    <scope>NUCLEOTIDE SEQUENCE [LARGE SCALE GENOMIC DNA]</scope>
    <source>
        <strain evidence="2">cv. Menghai</strain>
        <tissue evidence="1">Leaf</tissue>
    </source>
</reference>
<gene>
    <name evidence="1" type="ORF">E2562_016897</name>
</gene>
<evidence type="ECO:0000313" key="2">
    <source>
        <dbReference type="Proteomes" id="UP000479710"/>
    </source>
</evidence>
<name>A0A6G1DX52_9ORYZ</name>
<evidence type="ECO:0000313" key="1">
    <source>
        <dbReference type="EMBL" id="KAF0917090.1"/>
    </source>
</evidence>
<proteinExistence type="predicted"/>
<protein>
    <submittedName>
        <fullName evidence="1">Uncharacterized protein</fullName>
    </submittedName>
</protein>
<accession>A0A6G1DX52</accession>
<comment type="caution">
    <text evidence="1">The sequence shown here is derived from an EMBL/GenBank/DDBJ whole genome shotgun (WGS) entry which is preliminary data.</text>
</comment>
<dbReference type="AlphaFoldDB" id="A0A6G1DX52"/>
<sequence>MASKLRLTTLREALREAMEAPYGNRSVTVEQVHIAQSPALLSVLQFQALDNRRWVVKNIGRVATLASIEGFLQAYANGLLPVLVAEPTARPALDLLDDYARYIKATAGSVGGTFQEYVTGLCNDLISHAETCRRRPLRVTGPEITRRTVEIRRRLDVFRSRQLTIFDADS</sequence>
<dbReference type="EMBL" id="SPHZ02000005">
    <property type="protein sequence ID" value="KAF0917090.1"/>
    <property type="molecule type" value="Genomic_DNA"/>
</dbReference>
<organism evidence="1 2">
    <name type="scientific">Oryza meyeriana var. granulata</name>
    <dbReference type="NCBI Taxonomy" id="110450"/>
    <lineage>
        <taxon>Eukaryota</taxon>
        <taxon>Viridiplantae</taxon>
        <taxon>Streptophyta</taxon>
        <taxon>Embryophyta</taxon>
        <taxon>Tracheophyta</taxon>
        <taxon>Spermatophyta</taxon>
        <taxon>Magnoliopsida</taxon>
        <taxon>Liliopsida</taxon>
        <taxon>Poales</taxon>
        <taxon>Poaceae</taxon>
        <taxon>BOP clade</taxon>
        <taxon>Oryzoideae</taxon>
        <taxon>Oryzeae</taxon>
        <taxon>Oryzinae</taxon>
        <taxon>Oryza</taxon>
        <taxon>Oryza meyeriana</taxon>
    </lineage>
</organism>
<dbReference type="Proteomes" id="UP000479710">
    <property type="component" value="Unassembled WGS sequence"/>
</dbReference>
<keyword evidence="2" id="KW-1185">Reference proteome</keyword>